<dbReference type="EC" id="6.3.2.10" evidence="10 11"/>
<evidence type="ECO:0000256" key="5">
    <source>
        <dbReference type="ARBA" id="ARBA00022840"/>
    </source>
</evidence>
<keyword evidence="6 10" id="KW-0133">Cell shape</keyword>
<dbReference type="PANTHER" id="PTHR43024:SF1">
    <property type="entry name" value="UDP-N-ACETYLMURAMOYL-TRIPEPTIDE--D-ALANYL-D-ALANINE LIGASE"/>
    <property type="match status" value="1"/>
</dbReference>
<dbReference type="Pfam" id="PF08245">
    <property type="entry name" value="Mur_ligase_M"/>
    <property type="match status" value="1"/>
</dbReference>
<dbReference type="InterPro" id="IPR036565">
    <property type="entry name" value="Mur-like_cat_sf"/>
</dbReference>
<sequence length="454" mass="49988">MFTAEQLTTITNGELIQGKLDVHIHSIHFNSQKLEKSSCFIALTKGKRDGHQFLGDACRAGATIAIISDPNVQRKGIEELTLILVKDTELALQQLAKAHRHTLSIPIIAITGSNGKTTTKDMIAHILASRKKVYKTSGNLNNHLGAPLSLLQIDDTYEAAVLELGMNHAGEIDLLGSFVQPTVSVITNIGDAHIEFFGSKLGIAKAKGELLPHTDKDAFVLLNKDDQFVCSQADRYPGKVYYYSIQQKTDVFATNISFTDQGTIFTLHINEESISCFMPMFGQYNVSNVLPGAFIAYQYGYSLEQIAASLLSLSISSMRFQIIDGPGQSLLINDAYNASPTSMRASIQTFKQIFAQRKKILVLGDIYELGEESDQLHISVGEYIRGLNQNDSEFQLITVGQSSQLIAQAGQGVHYPTKTEALKALEPYLTQDYAILFKASRGMKLEEMIAELVK</sequence>
<dbReference type="InterPro" id="IPR036615">
    <property type="entry name" value="Mur_ligase_C_dom_sf"/>
</dbReference>
<keyword evidence="7 10" id="KW-0573">Peptidoglycan synthesis</keyword>
<dbReference type="PANTHER" id="PTHR43024">
    <property type="entry name" value="UDP-N-ACETYLMURAMOYL-TRIPEPTIDE--D-ALANYL-D-ALANINE LIGASE"/>
    <property type="match status" value="1"/>
</dbReference>
<feature type="domain" description="Mur ligase central" evidence="13">
    <location>
        <begin position="110"/>
        <end position="291"/>
    </location>
</feature>
<keyword evidence="3 10" id="KW-0132">Cell division</keyword>
<dbReference type="Gene3D" id="3.90.190.20">
    <property type="entry name" value="Mur ligase, C-terminal domain"/>
    <property type="match status" value="1"/>
</dbReference>
<dbReference type="Pfam" id="PF02875">
    <property type="entry name" value="Mur_ligase_C"/>
    <property type="match status" value="1"/>
</dbReference>
<evidence type="ECO:0000256" key="10">
    <source>
        <dbReference type="HAMAP-Rule" id="MF_02019"/>
    </source>
</evidence>
<evidence type="ECO:0000313" key="14">
    <source>
        <dbReference type="EMBL" id="MDQ0166753.1"/>
    </source>
</evidence>
<reference evidence="14 15" key="1">
    <citation type="submission" date="2023-07" db="EMBL/GenBank/DDBJ databases">
        <title>Genomic Encyclopedia of Type Strains, Phase IV (KMG-IV): sequencing the most valuable type-strain genomes for metagenomic binning, comparative biology and taxonomic classification.</title>
        <authorList>
            <person name="Goeker M."/>
        </authorList>
    </citation>
    <scope>NUCLEOTIDE SEQUENCE [LARGE SCALE GENOMIC DNA]</scope>
    <source>
        <strain evidence="14 15">DSM 12751</strain>
    </source>
</reference>
<comment type="catalytic activity">
    <reaction evidence="10 11">
        <text>D-alanyl-D-alanine + UDP-N-acetyl-alpha-D-muramoyl-L-alanyl-gamma-D-glutamyl-meso-2,6-diaminopimelate + ATP = UDP-N-acetyl-alpha-D-muramoyl-L-alanyl-gamma-D-glutamyl-meso-2,6-diaminopimeloyl-D-alanyl-D-alanine + ADP + phosphate + H(+)</text>
        <dbReference type="Rhea" id="RHEA:28374"/>
        <dbReference type="ChEBI" id="CHEBI:15378"/>
        <dbReference type="ChEBI" id="CHEBI:30616"/>
        <dbReference type="ChEBI" id="CHEBI:43474"/>
        <dbReference type="ChEBI" id="CHEBI:57822"/>
        <dbReference type="ChEBI" id="CHEBI:61386"/>
        <dbReference type="ChEBI" id="CHEBI:83905"/>
        <dbReference type="ChEBI" id="CHEBI:456216"/>
        <dbReference type="EC" id="6.3.2.10"/>
    </reaction>
</comment>
<evidence type="ECO:0000256" key="2">
    <source>
        <dbReference type="ARBA" id="ARBA00022598"/>
    </source>
</evidence>
<dbReference type="RefSeq" id="WP_307395207.1">
    <property type="nucleotide sequence ID" value="NZ_BAAADK010000047.1"/>
</dbReference>
<gene>
    <name evidence="10" type="primary">murF</name>
    <name evidence="14" type="ORF">J2S11_002669</name>
</gene>
<feature type="domain" description="Mur ligase C-terminal" evidence="12">
    <location>
        <begin position="318"/>
        <end position="441"/>
    </location>
</feature>
<proteinExistence type="inferred from homology"/>
<dbReference type="Gene3D" id="3.40.1390.10">
    <property type="entry name" value="MurE/MurF, N-terminal domain"/>
    <property type="match status" value="1"/>
</dbReference>
<evidence type="ECO:0000256" key="3">
    <source>
        <dbReference type="ARBA" id="ARBA00022618"/>
    </source>
</evidence>
<feature type="binding site" evidence="10">
    <location>
        <begin position="112"/>
        <end position="118"/>
    </location>
    <ligand>
        <name>ATP</name>
        <dbReference type="ChEBI" id="CHEBI:30616"/>
    </ligand>
</feature>
<evidence type="ECO:0000256" key="1">
    <source>
        <dbReference type="ARBA" id="ARBA00022490"/>
    </source>
</evidence>
<keyword evidence="4 10" id="KW-0547">Nucleotide-binding</keyword>
<dbReference type="InterPro" id="IPR013221">
    <property type="entry name" value="Mur_ligase_cen"/>
</dbReference>
<evidence type="ECO:0000256" key="8">
    <source>
        <dbReference type="ARBA" id="ARBA00023306"/>
    </source>
</evidence>
<accession>A0ABT9W0G4</accession>
<protein>
    <recommendedName>
        <fullName evidence="10 11">UDP-N-acetylmuramoyl-tripeptide--D-alanyl-D-alanine ligase</fullName>
        <ecNumber evidence="10 11">6.3.2.10</ecNumber>
    </recommendedName>
    <alternativeName>
        <fullName evidence="10">D-alanyl-D-alanine-adding enzyme</fullName>
    </alternativeName>
</protein>
<dbReference type="InterPro" id="IPR004101">
    <property type="entry name" value="Mur_ligase_C"/>
</dbReference>
<evidence type="ECO:0000256" key="7">
    <source>
        <dbReference type="ARBA" id="ARBA00022984"/>
    </source>
</evidence>
<keyword evidence="1 10" id="KW-0963">Cytoplasm</keyword>
<dbReference type="InterPro" id="IPR035911">
    <property type="entry name" value="MurE/MurF_N"/>
</dbReference>
<evidence type="ECO:0000256" key="11">
    <source>
        <dbReference type="RuleBase" id="RU004136"/>
    </source>
</evidence>
<dbReference type="GO" id="GO:0047480">
    <property type="term" value="F:UDP-N-acetylmuramoyl-tripeptide-D-alanyl-D-alanine ligase activity"/>
    <property type="evidence" value="ECO:0007669"/>
    <property type="project" value="UniProtKB-EC"/>
</dbReference>
<dbReference type="EMBL" id="JAUSTY010000010">
    <property type="protein sequence ID" value="MDQ0166753.1"/>
    <property type="molecule type" value="Genomic_DNA"/>
</dbReference>
<name>A0ABT9W0G4_9BACI</name>
<comment type="caution">
    <text evidence="14">The sequence shown here is derived from an EMBL/GenBank/DDBJ whole genome shotgun (WGS) entry which is preliminary data.</text>
</comment>
<dbReference type="InterPro" id="IPR005863">
    <property type="entry name" value="UDP-N-AcMur_synth"/>
</dbReference>
<dbReference type="HAMAP" id="MF_02019">
    <property type="entry name" value="MurF"/>
    <property type="match status" value="1"/>
</dbReference>
<keyword evidence="8 10" id="KW-0131">Cell cycle</keyword>
<comment type="similarity">
    <text evidence="10">Belongs to the MurCDEF family. MurF subfamily.</text>
</comment>
<comment type="function">
    <text evidence="10 11">Involved in cell wall formation. Catalyzes the final step in the synthesis of UDP-N-acetylmuramoyl-pentapeptide, the precursor of murein.</text>
</comment>
<dbReference type="SUPFAM" id="SSF53623">
    <property type="entry name" value="MurD-like peptide ligases, catalytic domain"/>
    <property type="match status" value="1"/>
</dbReference>
<dbReference type="InterPro" id="IPR051046">
    <property type="entry name" value="MurCDEF_CellWall_CoF430Synth"/>
</dbReference>
<organism evidence="14 15">
    <name type="scientific">Caldalkalibacillus horti</name>
    <dbReference type="NCBI Taxonomy" id="77523"/>
    <lineage>
        <taxon>Bacteria</taxon>
        <taxon>Bacillati</taxon>
        <taxon>Bacillota</taxon>
        <taxon>Bacilli</taxon>
        <taxon>Bacillales</taxon>
        <taxon>Bacillaceae</taxon>
        <taxon>Caldalkalibacillus</taxon>
    </lineage>
</organism>
<evidence type="ECO:0000256" key="4">
    <source>
        <dbReference type="ARBA" id="ARBA00022741"/>
    </source>
</evidence>
<evidence type="ECO:0000313" key="15">
    <source>
        <dbReference type="Proteomes" id="UP001235840"/>
    </source>
</evidence>
<dbReference type="NCBIfam" id="TIGR01143">
    <property type="entry name" value="murF"/>
    <property type="match status" value="1"/>
</dbReference>
<dbReference type="SUPFAM" id="SSF53244">
    <property type="entry name" value="MurD-like peptide ligases, peptide-binding domain"/>
    <property type="match status" value="1"/>
</dbReference>
<dbReference type="Gene3D" id="3.40.1190.10">
    <property type="entry name" value="Mur-like, catalytic domain"/>
    <property type="match status" value="1"/>
</dbReference>
<comment type="pathway">
    <text evidence="10 11">Cell wall biogenesis; peptidoglycan biosynthesis.</text>
</comment>
<keyword evidence="2 10" id="KW-0436">Ligase</keyword>
<evidence type="ECO:0000259" key="12">
    <source>
        <dbReference type="Pfam" id="PF02875"/>
    </source>
</evidence>
<keyword evidence="15" id="KW-1185">Reference proteome</keyword>
<evidence type="ECO:0000256" key="9">
    <source>
        <dbReference type="ARBA" id="ARBA00023316"/>
    </source>
</evidence>
<evidence type="ECO:0000259" key="13">
    <source>
        <dbReference type="Pfam" id="PF08245"/>
    </source>
</evidence>
<keyword evidence="9 10" id="KW-0961">Cell wall biogenesis/degradation</keyword>
<dbReference type="Proteomes" id="UP001235840">
    <property type="component" value="Unassembled WGS sequence"/>
</dbReference>
<evidence type="ECO:0000256" key="6">
    <source>
        <dbReference type="ARBA" id="ARBA00022960"/>
    </source>
</evidence>
<keyword evidence="5 10" id="KW-0067">ATP-binding</keyword>
<comment type="subcellular location">
    <subcellularLocation>
        <location evidence="10 11">Cytoplasm</location>
    </subcellularLocation>
</comment>
<dbReference type="SUPFAM" id="SSF63418">
    <property type="entry name" value="MurE/MurF N-terminal domain"/>
    <property type="match status" value="1"/>
</dbReference>